<evidence type="ECO:0000256" key="1">
    <source>
        <dbReference type="ARBA" id="ARBA00004123"/>
    </source>
</evidence>
<feature type="compositionally biased region" description="Polar residues" evidence="7">
    <location>
        <begin position="29"/>
        <end position="38"/>
    </location>
</feature>
<dbReference type="InterPro" id="IPR039142">
    <property type="entry name" value="NRF1/Ewg"/>
</dbReference>
<name>A0AAJ7TWK6_PETMA</name>
<keyword evidence="5" id="KW-0804">Transcription</keyword>
<evidence type="ECO:0000259" key="8">
    <source>
        <dbReference type="Pfam" id="PF10491"/>
    </source>
</evidence>
<proteinExistence type="inferred from homology"/>
<keyword evidence="6" id="KW-0539">Nucleus</keyword>
<accession>A0AAJ7TWK6</accession>
<comment type="similarity">
    <text evidence="2">Belongs to the NRF1/Ewg family.</text>
</comment>
<gene>
    <name evidence="10" type="primary">LOC116951128</name>
</gene>
<evidence type="ECO:0000256" key="4">
    <source>
        <dbReference type="ARBA" id="ARBA00023125"/>
    </source>
</evidence>
<dbReference type="RefSeq" id="XP_032825445.1">
    <property type="nucleotide sequence ID" value="XM_032969554.1"/>
</dbReference>
<keyword evidence="9" id="KW-1185">Reference proteome</keyword>
<feature type="compositionally biased region" description="Basic and acidic residues" evidence="7">
    <location>
        <begin position="1"/>
        <end position="17"/>
    </location>
</feature>
<dbReference type="InterPro" id="IPR019525">
    <property type="entry name" value="Nrf1_NLS/DNA-bd_dimer"/>
</dbReference>
<feature type="region of interest" description="Disordered" evidence="7">
    <location>
        <begin position="1"/>
        <end position="96"/>
    </location>
</feature>
<dbReference type="KEGG" id="pmrn:116951128"/>
<dbReference type="GO" id="GO:0003700">
    <property type="term" value="F:DNA-binding transcription factor activity"/>
    <property type="evidence" value="ECO:0007669"/>
    <property type="project" value="InterPro"/>
</dbReference>
<keyword evidence="4" id="KW-0238">DNA-binding</keyword>
<keyword evidence="3" id="KW-0805">Transcription regulation</keyword>
<feature type="domain" description="Nuclear respiratory factor 1 NLS/DNA-binding dimerisation" evidence="8">
    <location>
        <begin position="111"/>
        <end position="320"/>
    </location>
</feature>
<dbReference type="AlphaFoldDB" id="A0AAJ7TWK6"/>
<evidence type="ECO:0000313" key="9">
    <source>
        <dbReference type="Proteomes" id="UP001318040"/>
    </source>
</evidence>
<dbReference type="GO" id="GO:0005634">
    <property type="term" value="C:nucleus"/>
    <property type="evidence" value="ECO:0007669"/>
    <property type="project" value="UniProtKB-SubCell"/>
</dbReference>
<sequence>MKYGQDKPLRPTERCAMEEPAGMEEELPSPTTDDTAIANQVEMDAYTRVLGPTMAHEEDIEDFDEDNDEPSSSSADDDDDDDGYDDGGDGGGGLLASSVADQVTAHLAASGPVGLAAAAAVATGRRRRRLHAFESNPFVRKRQQTRLLRKLRGMIDEYTTRVGQQAVVLFVSPRKPNPVFKAFGAAPLDNVVRRYKSSILEDVEEALSVHAPAVHGGQRQPELPPLLIDGIPVSVDKMTQAQLRAFIPEMLKFSTGRGKPGWGKEACRPPWWPPHVPWANVRSDARSHQQKQLVSWTHALRTIVKNCYRQHGREDLLYAFDDGPMPQVAAAGGRAGDDVAGDNGATIAEQEQATTLTSMLLGTDDDGGGATMVQAINPDGSLSLVQVMMDRGWTEVETLSDMVYQAGVHDTATVTVAINSEGTVTAVTTLPGGNQILFSGEAAAAVGALAQHEGSYHVSLASDHPAQVSVAATHGLACAEDVEVVTLG</sequence>
<evidence type="ECO:0000256" key="3">
    <source>
        <dbReference type="ARBA" id="ARBA00023015"/>
    </source>
</evidence>
<evidence type="ECO:0000256" key="2">
    <source>
        <dbReference type="ARBA" id="ARBA00005713"/>
    </source>
</evidence>
<feature type="compositionally biased region" description="Acidic residues" evidence="7">
    <location>
        <begin position="58"/>
        <end position="88"/>
    </location>
</feature>
<dbReference type="Pfam" id="PF10491">
    <property type="entry name" value="Nrf1_DNA-bind"/>
    <property type="match status" value="1"/>
</dbReference>
<reference evidence="10" key="1">
    <citation type="submission" date="2025-08" db="UniProtKB">
        <authorList>
            <consortium name="RefSeq"/>
        </authorList>
    </citation>
    <scope>IDENTIFICATION</scope>
    <source>
        <tissue evidence="10">Sperm</tissue>
    </source>
</reference>
<dbReference type="GO" id="GO:0003677">
    <property type="term" value="F:DNA binding"/>
    <property type="evidence" value="ECO:0007669"/>
    <property type="project" value="UniProtKB-KW"/>
</dbReference>
<protein>
    <submittedName>
        <fullName evidence="10">Nuclear respiratory factor 1-like isoform X1</fullName>
    </submittedName>
</protein>
<dbReference type="GO" id="GO:0006357">
    <property type="term" value="P:regulation of transcription by RNA polymerase II"/>
    <property type="evidence" value="ECO:0007669"/>
    <property type="project" value="InterPro"/>
</dbReference>
<dbReference type="PANTHER" id="PTHR20338">
    <property type="entry name" value="NUCLEAR RESPIRATORY FACTOR 1"/>
    <property type="match status" value="1"/>
</dbReference>
<organism evidence="9 10">
    <name type="scientific">Petromyzon marinus</name>
    <name type="common">Sea lamprey</name>
    <dbReference type="NCBI Taxonomy" id="7757"/>
    <lineage>
        <taxon>Eukaryota</taxon>
        <taxon>Metazoa</taxon>
        <taxon>Chordata</taxon>
        <taxon>Craniata</taxon>
        <taxon>Vertebrata</taxon>
        <taxon>Cyclostomata</taxon>
        <taxon>Hyperoartia</taxon>
        <taxon>Petromyzontiformes</taxon>
        <taxon>Petromyzontidae</taxon>
        <taxon>Petromyzon</taxon>
    </lineage>
</organism>
<evidence type="ECO:0000256" key="5">
    <source>
        <dbReference type="ARBA" id="ARBA00023163"/>
    </source>
</evidence>
<evidence type="ECO:0000256" key="7">
    <source>
        <dbReference type="SAM" id="MobiDB-lite"/>
    </source>
</evidence>
<dbReference type="Proteomes" id="UP001318040">
    <property type="component" value="Chromosome 42"/>
</dbReference>
<evidence type="ECO:0000256" key="6">
    <source>
        <dbReference type="ARBA" id="ARBA00023242"/>
    </source>
</evidence>
<dbReference type="GeneID" id="116951128"/>
<comment type="subcellular location">
    <subcellularLocation>
        <location evidence="1">Nucleus</location>
    </subcellularLocation>
</comment>
<evidence type="ECO:0000313" key="10">
    <source>
        <dbReference type="RefSeq" id="XP_032825445.1"/>
    </source>
</evidence>